<evidence type="ECO:0000313" key="2">
    <source>
        <dbReference type="EMBL" id="MBY5959976.1"/>
    </source>
</evidence>
<organism evidence="2 3">
    <name type="scientific">Membranihabitans marinus</name>
    <dbReference type="NCBI Taxonomy" id="1227546"/>
    <lineage>
        <taxon>Bacteria</taxon>
        <taxon>Pseudomonadati</taxon>
        <taxon>Bacteroidota</taxon>
        <taxon>Saprospiria</taxon>
        <taxon>Saprospirales</taxon>
        <taxon>Saprospiraceae</taxon>
        <taxon>Membranihabitans</taxon>
    </lineage>
</organism>
<comment type="caution">
    <text evidence="2">The sequence shown here is derived from an EMBL/GenBank/DDBJ whole genome shotgun (WGS) entry which is preliminary data.</text>
</comment>
<dbReference type="CDD" id="cd14797">
    <property type="entry name" value="DUF302"/>
    <property type="match status" value="1"/>
</dbReference>
<gene>
    <name evidence="2" type="ORF">KUV50_17630</name>
</gene>
<dbReference type="InterPro" id="IPR005180">
    <property type="entry name" value="DUF302"/>
</dbReference>
<sequence length="128" mass="14204">MKYYMSKIVGGNFDKVIAKVTEELKKEGFGVLTEIDIKGTLKKKLDVDFRNYKILGACNPEYAYNALQSEDKVGTMLPCNVIVQETTEGDIEVAAVNPQASMMAIENEKLKDLAGDVNQKLQRVIDAV</sequence>
<feature type="domain" description="DUF302" evidence="1">
    <location>
        <begin position="35"/>
        <end position="98"/>
    </location>
</feature>
<dbReference type="InterPro" id="IPR035923">
    <property type="entry name" value="TT1751-like_sf"/>
</dbReference>
<dbReference type="RefSeq" id="WP_222581512.1">
    <property type="nucleotide sequence ID" value="NZ_JAHVHU010000020.1"/>
</dbReference>
<name>A0A953HXI8_9BACT</name>
<keyword evidence="3" id="KW-1185">Reference proteome</keyword>
<evidence type="ECO:0000259" key="1">
    <source>
        <dbReference type="Pfam" id="PF03625"/>
    </source>
</evidence>
<evidence type="ECO:0000313" key="3">
    <source>
        <dbReference type="Proteomes" id="UP000753961"/>
    </source>
</evidence>
<dbReference type="EMBL" id="JAHVHU010000020">
    <property type="protein sequence ID" value="MBY5959976.1"/>
    <property type="molecule type" value="Genomic_DNA"/>
</dbReference>
<dbReference type="Pfam" id="PF03625">
    <property type="entry name" value="DUF302"/>
    <property type="match status" value="1"/>
</dbReference>
<protein>
    <submittedName>
        <fullName evidence="2">DUF302 domain-containing protein</fullName>
    </submittedName>
</protein>
<dbReference type="SUPFAM" id="SSF103247">
    <property type="entry name" value="TT1751-like"/>
    <property type="match status" value="1"/>
</dbReference>
<dbReference type="Proteomes" id="UP000753961">
    <property type="component" value="Unassembled WGS sequence"/>
</dbReference>
<reference evidence="2" key="1">
    <citation type="submission" date="2021-06" db="EMBL/GenBank/DDBJ databases">
        <title>44 bacteria genomes isolated from Dapeng, Shenzhen.</title>
        <authorList>
            <person name="Zheng W."/>
            <person name="Yu S."/>
            <person name="Huang Y."/>
        </authorList>
    </citation>
    <scope>NUCLEOTIDE SEQUENCE</scope>
    <source>
        <strain evidence="2">DP5N28-2</strain>
    </source>
</reference>
<dbReference type="PANTHER" id="PTHR38342:SF1">
    <property type="entry name" value="SLR5037 PROTEIN"/>
    <property type="match status" value="1"/>
</dbReference>
<dbReference type="PIRSF" id="PIRSF021774">
    <property type="entry name" value="UCP021774"/>
    <property type="match status" value="1"/>
</dbReference>
<proteinExistence type="predicted"/>
<dbReference type="Gene3D" id="3.30.310.70">
    <property type="entry name" value="TT1751-like domain"/>
    <property type="match status" value="1"/>
</dbReference>
<accession>A0A953HXI8</accession>
<dbReference type="AlphaFoldDB" id="A0A953HXI8"/>
<dbReference type="InterPro" id="IPR016796">
    <property type="entry name" value="UCP021774"/>
</dbReference>
<dbReference type="PANTHER" id="PTHR38342">
    <property type="entry name" value="SLR5037 PROTEIN"/>
    <property type="match status" value="1"/>
</dbReference>